<proteinExistence type="predicted"/>
<name>A0AAP9WBK6_LEPIR</name>
<reference evidence="1" key="1">
    <citation type="submission" date="2019-09" db="EMBL/GenBank/DDBJ databases">
        <title>Comparative Genomics of Leptospira interrogans Reveals Genome Plasticity - A Common Adaptive Strategy for Survival in Various Hosts.</title>
        <authorList>
            <person name="Ramli S.R."/>
            <person name="Bunk B."/>
            <person name="Goris M."/>
            <person name="Bhuju S."/>
            <person name="Jarek M."/>
            <person name="Sproer C."/>
            <person name="Mustakim S."/>
            <person name="Strommenger B."/>
            <person name="Pessler F."/>
        </authorList>
    </citation>
    <scope>NUCLEOTIDE SEQUENCE</scope>
    <source>
        <strain evidence="1">782</strain>
    </source>
</reference>
<accession>A0AAP9WBK6</accession>
<protein>
    <submittedName>
        <fullName evidence="1">Uncharacterized protein</fullName>
    </submittedName>
</protein>
<gene>
    <name evidence="1" type="ORF">Lepto782_12945</name>
</gene>
<dbReference type="AlphaFoldDB" id="A0AAP9WBK6"/>
<dbReference type="Proteomes" id="UP000663124">
    <property type="component" value="Chromosome 1"/>
</dbReference>
<organism evidence="1 2">
    <name type="scientific">Leptospira interrogans serovar Canicola</name>
    <dbReference type="NCBI Taxonomy" id="211880"/>
    <lineage>
        <taxon>Bacteria</taxon>
        <taxon>Pseudomonadati</taxon>
        <taxon>Spirochaetota</taxon>
        <taxon>Spirochaetia</taxon>
        <taxon>Leptospirales</taxon>
        <taxon>Leptospiraceae</taxon>
        <taxon>Leptospira</taxon>
    </lineage>
</organism>
<evidence type="ECO:0000313" key="1">
    <source>
        <dbReference type="EMBL" id="QOI43077.1"/>
    </source>
</evidence>
<dbReference type="RefSeq" id="WP_061233855.1">
    <property type="nucleotide sequence ID" value="NZ_CP043884.1"/>
</dbReference>
<sequence>MEINFDNLSKEHSKILDQIWREGINDFNRFYDSEILEYSNDINYLLSGAATRDVYLSRIYESICYVKFLRKIKQREGIQSVKIKNLTIVKVLQGDPELKGIRIIFPIKQVIKEIVSIPALYLLSVYKIIQEFILVRFYATKHEIPNSLILLDSFLVESSFLEGKFRDLYYPGLEDSIQKKPKVFYLFTILLKKYKLRLLQLRNSNVKFIHRFQFLKLSDLWTAVILPLSLLKYLYKQKLVFQNINITKGFRYELIRTSVMSSISNSILNYKFIYRLKQKKVSIEKFIDWFENQQIDRGFALGLREFYGNSPYYGCLGSVPIRTQFHLYPTKKEFEKKLVPNHIFLVGRSFISDYSEYCKSLKLDTMPAFRYSHLFRENDGKFLNEVTNSKTFEILVTLPIELSQILNILGIIQNIQISLSAIFKFYLKFHPAYSWDRIERLLKKNNLLEFPILEGNVGDCLQGKHLLISSTSSTCLESMASGTPVLVVATNDGVTHLPFSEKISKDIWSFCYDEKDVLREINRFSKNYDYNRFQKIGQEIKKENFTELNSFSLGRFVDLVF</sequence>
<dbReference type="EMBL" id="CP043884">
    <property type="protein sequence ID" value="QOI43077.1"/>
    <property type="molecule type" value="Genomic_DNA"/>
</dbReference>
<evidence type="ECO:0000313" key="2">
    <source>
        <dbReference type="Proteomes" id="UP000663124"/>
    </source>
</evidence>